<accession>A0A6G3R0W8</accession>
<organism evidence="2">
    <name type="scientific">Streptomyces sp. SID14436</name>
    <dbReference type="NCBI Taxonomy" id="2706070"/>
    <lineage>
        <taxon>Bacteria</taxon>
        <taxon>Bacillati</taxon>
        <taxon>Actinomycetota</taxon>
        <taxon>Actinomycetes</taxon>
        <taxon>Kitasatosporales</taxon>
        <taxon>Streptomycetaceae</taxon>
        <taxon>Streptomyces</taxon>
    </lineage>
</organism>
<evidence type="ECO:0000313" key="2">
    <source>
        <dbReference type="EMBL" id="NEA89235.1"/>
    </source>
</evidence>
<dbReference type="EMBL" id="JAAGMD010000699">
    <property type="protein sequence ID" value="NEA89235.1"/>
    <property type="molecule type" value="Genomic_DNA"/>
</dbReference>
<gene>
    <name evidence="2" type="ORF">G3I53_25120</name>
</gene>
<protein>
    <submittedName>
        <fullName evidence="2">SMI1/KNR4 family protein</fullName>
    </submittedName>
</protein>
<feature type="domain" description="Knr4/Smi1-like" evidence="1">
    <location>
        <begin position="22"/>
        <end position="155"/>
    </location>
</feature>
<dbReference type="Gene3D" id="3.40.1580.10">
    <property type="entry name" value="SMI1/KNR4-like"/>
    <property type="match status" value="1"/>
</dbReference>
<dbReference type="InterPro" id="IPR037883">
    <property type="entry name" value="Knr4/Smi1-like_sf"/>
</dbReference>
<comment type="caution">
    <text evidence="2">The sequence shown here is derived from an EMBL/GenBank/DDBJ whole genome shotgun (WGS) entry which is preliminary data.</text>
</comment>
<proteinExistence type="predicted"/>
<dbReference type="Pfam" id="PF09346">
    <property type="entry name" value="SMI1_KNR4"/>
    <property type="match status" value="1"/>
</dbReference>
<reference evidence="2" key="1">
    <citation type="submission" date="2020-01" db="EMBL/GenBank/DDBJ databases">
        <title>Insect and environment-associated Actinomycetes.</title>
        <authorList>
            <person name="Currrie C."/>
            <person name="Chevrette M."/>
            <person name="Carlson C."/>
            <person name="Stubbendieck R."/>
            <person name="Wendt-Pienkowski E."/>
        </authorList>
    </citation>
    <scope>NUCLEOTIDE SEQUENCE</scope>
    <source>
        <strain evidence="2">SID14436</strain>
    </source>
</reference>
<dbReference type="SMART" id="SM00860">
    <property type="entry name" value="SMI1_KNR4"/>
    <property type="match status" value="1"/>
</dbReference>
<dbReference type="AlphaFoldDB" id="A0A6G3R0W8"/>
<dbReference type="SUPFAM" id="SSF160631">
    <property type="entry name" value="SMI1/KNR4-like"/>
    <property type="match status" value="1"/>
</dbReference>
<sequence>MTTSCDFTALVIDMLGETERCPAPAAAWDDLEQELGIPLPDDYKTLISRYAPVQLNHHLFLNHPSTDRWNLGRFMRDTVDTFMSHSDLTDVVRQGFTDPPFGAPSGLIPLLNSDRGEGLFGAFDAGTGQWRLFACDGDEALYYEYKMPFSEWLHRYLAGEDMFGPGSGVFYPGPIVFESMPMTATQAMIHWKGPERGM</sequence>
<dbReference type="InterPro" id="IPR018958">
    <property type="entry name" value="Knr4/Smi1-like_dom"/>
</dbReference>
<name>A0A6G3R0W8_9ACTN</name>
<evidence type="ECO:0000259" key="1">
    <source>
        <dbReference type="SMART" id="SM00860"/>
    </source>
</evidence>
<dbReference type="RefSeq" id="WP_164337775.1">
    <property type="nucleotide sequence ID" value="NZ_JAAGMD010000699.1"/>
</dbReference>